<dbReference type="EMBL" id="CP097899">
    <property type="protein sequence ID" value="URN93674.1"/>
    <property type="molecule type" value="Genomic_DNA"/>
</dbReference>
<dbReference type="PANTHER" id="PTHR43827:SF3">
    <property type="entry name" value="NADP-DEPENDENT OXIDOREDUCTASE DOMAIN-CONTAINING PROTEIN"/>
    <property type="match status" value="1"/>
</dbReference>
<dbReference type="Gene3D" id="3.20.20.100">
    <property type="entry name" value="NADP-dependent oxidoreductase domain"/>
    <property type="match status" value="1"/>
</dbReference>
<dbReference type="AlphaFoldDB" id="A0A9J6ZC42"/>
<evidence type="ECO:0000256" key="1">
    <source>
        <dbReference type="ARBA" id="ARBA00007905"/>
    </source>
</evidence>
<dbReference type="PROSITE" id="PS00063">
    <property type="entry name" value="ALDOKETO_REDUCTASE_3"/>
    <property type="match status" value="1"/>
</dbReference>
<keyword evidence="2" id="KW-0521">NADP</keyword>
<evidence type="ECO:0000256" key="3">
    <source>
        <dbReference type="ARBA" id="ARBA00023002"/>
    </source>
</evidence>
<dbReference type="GO" id="GO:0016616">
    <property type="term" value="F:oxidoreductase activity, acting on the CH-OH group of donors, NAD or NADP as acceptor"/>
    <property type="evidence" value="ECO:0007669"/>
    <property type="project" value="UniProtKB-ARBA"/>
</dbReference>
<evidence type="ECO:0000313" key="5">
    <source>
        <dbReference type="EMBL" id="URN93674.1"/>
    </source>
</evidence>
<reference evidence="5" key="1">
    <citation type="submission" date="2022-05" db="EMBL/GenBank/DDBJ databases">
        <title>Novel bacterial taxa in a minimal lignocellulolytic consortium and its capacity to transform plastics disclosed by genome-resolved metagenomics.</title>
        <authorList>
            <person name="Rodriguez C.A.D."/>
            <person name="Diaz-Garcia L."/>
            <person name="Herrera K."/>
            <person name="Tarazona N.A."/>
            <person name="Sproer C."/>
            <person name="Overmann J."/>
            <person name="Jimenez D.J."/>
        </authorList>
    </citation>
    <scope>NUCLEOTIDE SEQUENCE</scope>
    <source>
        <strain evidence="5">MAG5</strain>
    </source>
</reference>
<gene>
    <name evidence="5" type="ORF">NAG76_17860</name>
</gene>
<dbReference type="InterPro" id="IPR036812">
    <property type="entry name" value="NAD(P)_OxRdtase_dom_sf"/>
</dbReference>
<comment type="similarity">
    <text evidence="1">Belongs to the aldo/keto reductase family.</text>
</comment>
<keyword evidence="3" id="KW-0560">Oxidoreductase</keyword>
<dbReference type="InterPro" id="IPR023210">
    <property type="entry name" value="NADP_OxRdtase_dom"/>
</dbReference>
<accession>A0A9J6ZC42</accession>
<dbReference type="Pfam" id="PF00248">
    <property type="entry name" value="Aldo_ket_red"/>
    <property type="match status" value="1"/>
</dbReference>
<dbReference type="InterPro" id="IPR018170">
    <property type="entry name" value="Aldo/ket_reductase_CS"/>
</dbReference>
<proteinExistence type="inferred from homology"/>
<evidence type="ECO:0000259" key="4">
    <source>
        <dbReference type="Pfam" id="PF00248"/>
    </source>
</evidence>
<dbReference type="PANTHER" id="PTHR43827">
    <property type="entry name" value="2,5-DIKETO-D-GLUCONIC ACID REDUCTASE"/>
    <property type="match status" value="1"/>
</dbReference>
<organism evidence="5 6">
    <name type="scientific">Candidatus Pristimantibacillus lignocellulolyticus</name>
    <dbReference type="NCBI Taxonomy" id="2994561"/>
    <lineage>
        <taxon>Bacteria</taxon>
        <taxon>Bacillati</taxon>
        <taxon>Bacillota</taxon>
        <taxon>Bacilli</taxon>
        <taxon>Bacillales</taxon>
        <taxon>Paenibacillaceae</taxon>
        <taxon>Candidatus Pristimantibacillus</taxon>
    </lineage>
</organism>
<dbReference type="Proteomes" id="UP001056756">
    <property type="component" value="Chromosome"/>
</dbReference>
<feature type="domain" description="NADP-dependent oxidoreductase" evidence="4">
    <location>
        <begin position="2"/>
        <end position="60"/>
    </location>
</feature>
<name>A0A9J6ZC42_9BACL</name>
<dbReference type="SUPFAM" id="SSF51430">
    <property type="entry name" value="NAD(P)-linked oxidoreductase"/>
    <property type="match status" value="1"/>
</dbReference>
<protein>
    <submittedName>
        <fullName evidence="5">Aldo/keto reductase</fullName>
    </submittedName>
</protein>
<dbReference type="KEGG" id="plig:NAG76_17860"/>
<sequence>MKEVGDTHNKSTAQVALRFLIQRGVVVIPKTTHIVRMEENINVFDFELTPEEMEKIEALDTGESEFFSHYDAQTVEFLTGYGKNELK</sequence>
<evidence type="ECO:0000313" key="6">
    <source>
        <dbReference type="Proteomes" id="UP001056756"/>
    </source>
</evidence>
<evidence type="ECO:0000256" key="2">
    <source>
        <dbReference type="ARBA" id="ARBA00022857"/>
    </source>
</evidence>
<dbReference type="InterPro" id="IPR020471">
    <property type="entry name" value="AKR"/>
</dbReference>